<proteinExistence type="predicted"/>
<dbReference type="Pfam" id="PF09361">
    <property type="entry name" value="Phasin_2"/>
    <property type="match status" value="1"/>
</dbReference>
<comment type="caution">
    <text evidence="2">The sequence shown here is derived from an EMBL/GenBank/DDBJ whole genome shotgun (WGS) entry which is preliminary data.</text>
</comment>
<organism evidence="2 3">
    <name type="scientific">Mesopusillimonas faecipullorum</name>
    <dbReference type="NCBI Taxonomy" id="2755040"/>
    <lineage>
        <taxon>Bacteria</taxon>
        <taxon>Pseudomonadati</taxon>
        <taxon>Pseudomonadota</taxon>
        <taxon>Betaproteobacteria</taxon>
        <taxon>Burkholderiales</taxon>
        <taxon>Alcaligenaceae</taxon>
        <taxon>Mesopusillimonas</taxon>
    </lineage>
</organism>
<reference evidence="2 3" key="1">
    <citation type="submission" date="2020-07" db="EMBL/GenBank/DDBJ databases">
        <title>Pusillimonas sp. nov., isolated from poultry manure in Taiwan.</title>
        <authorList>
            <person name="Lin S.-Y."/>
            <person name="Tang Y.-S."/>
            <person name="Young C.-C."/>
        </authorList>
    </citation>
    <scope>NUCLEOTIDE SEQUENCE [LARGE SCALE GENOMIC DNA]</scope>
    <source>
        <strain evidence="2 3">CC-YST705</strain>
    </source>
</reference>
<gene>
    <name evidence="2" type="primary">phaP</name>
    <name evidence="2" type="ORF">H0484_00235</name>
</gene>
<evidence type="ECO:0000259" key="1">
    <source>
        <dbReference type="Pfam" id="PF09361"/>
    </source>
</evidence>
<dbReference type="EMBL" id="JACDXW010000001">
    <property type="protein sequence ID" value="MCB5362190.1"/>
    <property type="molecule type" value="Genomic_DNA"/>
</dbReference>
<keyword evidence="3" id="KW-1185">Reference proteome</keyword>
<accession>A0ABS8C840</accession>
<feature type="domain" description="Phasin" evidence="1">
    <location>
        <begin position="6"/>
        <end position="104"/>
    </location>
</feature>
<dbReference type="RefSeq" id="WP_226952416.1">
    <property type="nucleotide sequence ID" value="NZ_JACDXW010000001.1"/>
</dbReference>
<dbReference type="NCBIfam" id="TIGR01841">
    <property type="entry name" value="phasin"/>
    <property type="match status" value="1"/>
</dbReference>
<evidence type="ECO:0000313" key="3">
    <source>
        <dbReference type="Proteomes" id="UP000776983"/>
    </source>
</evidence>
<dbReference type="InterPro" id="IPR010127">
    <property type="entry name" value="Phasin_subfam-1"/>
</dbReference>
<protein>
    <submittedName>
        <fullName evidence="2">TIGR01841 family phasin</fullName>
    </submittedName>
</protein>
<name>A0ABS8C840_9BURK</name>
<dbReference type="Proteomes" id="UP000776983">
    <property type="component" value="Unassembled WGS sequence"/>
</dbReference>
<evidence type="ECO:0000313" key="2">
    <source>
        <dbReference type="EMBL" id="MCB5362190.1"/>
    </source>
</evidence>
<dbReference type="InterPro" id="IPR018968">
    <property type="entry name" value="Phasin"/>
</dbReference>
<sequence>MSAIPQQFVVSQKASLEKVLAVQSTVFTGFEKLVDLQLKAIKATLEDVAQKSQEAIEVKDPQEALALGSAWAQPGAERALAYSKHVYDIVSGVQSDLSRLAEEQLSQGRDQFTQAIDQFAKNAPTGSESAVALLKSSLASATNAIESINRATKQAVQTAETNINAATDATLRAAASAADAAQPAARATRRSAS</sequence>